<keyword evidence="2" id="KW-0378">Hydrolase</keyword>
<dbReference type="GO" id="GO:0004527">
    <property type="term" value="F:exonuclease activity"/>
    <property type="evidence" value="ECO:0007669"/>
    <property type="project" value="UniProtKB-KW"/>
</dbReference>
<evidence type="ECO:0000259" key="1">
    <source>
        <dbReference type="Pfam" id="PF13482"/>
    </source>
</evidence>
<dbReference type="GO" id="GO:0003676">
    <property type="term" value="F:nucleic acid binding"/>
    <property type="evidence" value="ECO:0007669"/>
    <property type="project" value="InterPro"/>
</dbReference>
<dbReference type="InterPro" id="IPR012337">
    <property type="entry name" value="RNaseH-like_sf"/>
</dbReference>
<comment type="caution">
    <text evidence="2">The sequence shown here is derived from an EMBL/GenBank/DDBJ whole genome shotgun (WGS) entry which is preliminary data.</text>
</comment>
<keyword evidence="2" id="KW-0269">Exonuclease</keyword>
<dbReference type="EMBL" id="AOLN01000001">
    <property type="protein sequence ID" value="ELZ98809.1"/>
    <property type="molecule type" value="Genomic_DNA"/>
</dbReference>
<dbReference type="PATRIC" id="fig|662479.7.peg.122"/>
<dbReference type="STRING" id="662479.C440_00595"/>
<protein>
    <submittedName>
        <fullName evidence="2">3'-5' exonuclease</fullName>
    </submittedName>
</protein>
<dbReference type="Proteomes" id="UP000011550">
    <property type="component" value="Unassembled WGS sequence"/>
</dbReference>
<keyword evidence="3" id="KW-1185">Reference proteome</keyword>
<sequence>MSSNWIRVDKTTAAGRRPLDYPDDDAFRVADTSLSYMRIENSFIPVRGVGERTERNLWQSGVTHWDEFDPSLVGAKTADRIESYIADAAEHLDDGNSHFFDASFPSGERWRLYENFRDETCFFDIETTGLSPEQNSVTTVSFHQDGETETLVRGEDLTADALREQFADAKLIATFNGARFDVPFLETSFDLSIDVPHVDLMYPCRTLDLTGGLKQIETDIGIERDRPDISGRDAVRLWREYEQGDDSALDTLVSYNREDTVNLERLMETVTGRLHDRAWDGLDAELA</sequence>
<feature type="domain" description="YprB ribonuclease H-like" evidence="1">
    <location>
        <begin position="121"/>
        <end position="270"/>
    </location>
</feature>
<name>M0ITJ6_9EURY</name>
<dbReference type="InterPro" id="IPR038720">
    <property type="entry name" value="YprB_RNase_H-like_dom"/>
</dbReference>
<dbReference type="InterPro" id="IPR036397">
    <property type="entry name" value="RNaseH_sf"/>
</dbReference>
<evidence type="ECO:0000313" key="3">
    <source>
        <dbReference type="Proteomes" id="UP000011550"/>
    </source>
</evidence>
<keyword evidence="2" id="KW-0540">Nuclease</keyword>
<dbReference type="SUPFAM" id="SSF53098">
    <property type="entry name" value="Ribonuclease H-like"/>
    <property type="match status" value="1"/>
</dbReference>
<reference evidence="2 3" key="1">
    <citation type="journal article" date="2014" name="PLoS Genet.">
        <title>Phylogenetically driven sequencing of extremely halophilic archaea reveals strategies for static and dynamic osmo-response.</title>
        <authorList>
            <person name="Becker E.A."/>
            <person name="Seitzer P.M."/>
            <person name="Tritt A."/>
            <person name="Larsen D."/>
            <person name="Krusor M."/>
            <person name="Yao A.I."/>
            <person name="Wu D."/>
            <person name="Madern D."/>
            <person name="Eisen J.A."/>
            <person name="Darling A.E."/>
            <person name="Facciotti M.T."/>
        </authorList>
    </citation>
    <scope>NUCLEOTIDE SEQUENCE [LARGE SCALE GENOMIC DNA]</scope>
    <source>
        <strain evidence="2 3">ATCC BAA-1512</strain>
    </source>
</reference>
<dbReference type="PANTHER" id="PTHR38462">
    <property type="entry name" value="EXONUCLEASE-LIKE PROTEIN"/>
    <property type="match status" value="1"/>
</dbReference>
<gene>
    <name evidence="2" type="ORF">C440_00595</name>
</gene>
<dbReference type="Pfam" id="PF13482">
    <property type="entry name" value="RNase_H_2"/>
    <property type="match status" value="1"/>
</dbReference>
<dbReference type="Gene3D" id="3.30.420.10">
    <property type="entry name" value="Ribonuclease H-like superfamily/Ribonuclease H"/>
    <property type="match status" value="1"/>
</dbReference>
<accession>M0ITJ6</accession>
<proteinExistence type="predicted"/>
<evidence type="ECO:0000313" key="2">
    <source>
        <dbReference type="EMBL" id="ELZ98809.1"/>
    </source>
</evidence>
<organism evidence="2 3">
    <name type="scientific">Haloferax mucosum ATCC BAA-1512</name>
    <dbReference type="NCBI Taxonomy" id="662479"/>
    <lineage>
        <taxon>Archaea</taxon>
        <taxon>Methanobacteriati</taxon>
        <taxon>Methanobacteriota</taxon>
        <taxon>Stenosarchaea group</taxon>
        <taxon>Halobacteria</taxon>
        <taxon>Halobacteriales</taxon>
        <taxon>Haloferacaceae</taxon>
        <taxon>Haloferax</taxon>
    </lineage>
</organism>
<dbReference type="AlphaFoldDB" id="M0ITJ6"/>
<dbReference type="PANTHER" id="PTHR38462:SF1">
    <property type="entry name" value="YPRB RIBONUCLEASE H-LIKE DOMAIN-CONTAINING PROTEIN"/>
    <property type="match status" value="1"/>
</dbReference>